<accession>A0ABU6QGN2</accession>
<sequence>MVGYGLASELRRAGVYVKTVEDKPQVADWAFKRQMQHSMTRGIDWLVLVSGDSDFAEMLRRARESELGTVVVGDWDRALGRHADLWFPVVK</sequence>
<organism evidence="2 3">
    <name type="scientific">Stylosanthes scabra</name>
    <dbReference type="NCBI Taxonomy" id="79078"/>
    <lineage>
        <taxon>Eukaryota</taxon>
        <taxon>Viridiplantae</taxon>
        <taxon>Streptophyta</taxon>
        <taxon>Embryophyta</taxon>
        <taxon>Tracheophyta</taxon>
        <taxon>Spermatophyta</taxon>
        <taxon>Magnoliopsida</taxon>
        <taxon>eudicotyledons</taxon>
        <taxon>Gunneridae</taxon>
        <taxon>Pentapetalae</taxon>
        <taxon>rosids</taxon>
        <taxon>fabids</taxon>
        <taxon>Fabales</taxon>
        <taxon>Fabaceae</taxon>
        <taxon>Papilionoideae</taxon>
        <taxon>50 kb inversion clade</taxon>
        <taxon>dalbergioids sensu lato</taxon>
        <taxon>Dalbergieae</taxon>
        <taxon>Pterocarpus clade</taxon>
        <taxon>Stylosanthes</taxon>
    </lineage>
</organism>
<name>A0ABU6QGN2_9FABA</name>
<dbReference type="Pfam" id="PF01936">
    <property type="entry name" value="NYN"/>
    <property type="match status" value="1"/>
</dbReference>
<reference evidence="2 3" key="1">
    <citation type="journal article" date="2023" name="Plants (Basel)">
        <title>Bridging the Gap: Combining Genomics and Transcriptomics Approaches to Understand Stylosanthes scabra, an Orphan Legume from the Brazilian Caatinga.</title>
        <authorList>
            <person name="Ferreira-Neto J.R.C."/>
            <person name="da Silva M.D."/>
            <person name="Binneck E."/>
            <person name="de Melo N.F."/>
            <person name="da Silva R.H."/>
            <person name="de Melo A.L.T.M."/>
            <person name="Pandolfi V."/>
            <person name="Bustamante F.O."/>
            <person name="Brasileiro-Vidal A.C."/>
            <person name="Benko-Iseppon A.M."/>
        </authorList>
    </citation>
    <scope>NUCLEOTIDE SEQUENCE [LARGE SCALE GENOMIC DNA]</scope>
    <source>
        <tissue evidence="2">Leaves</tissue>
    </source>
</reference>
<dbReference type="PANTHER" id="PTHR35744">
    <property type="entry name" value="C2H2-TYPE DOMAIN-CONTAINING PROTEIN"/>
    <property type="match status" value="1"/>
</dbReference>
<evidence type="ECO:0000259" key="1">
    <source>
        <dbReference type="Pfam" id="PF01936"/>
    </source>
</evidence>
<keyword evidence="3" id="KW-1185">Reference proteome</keyword>
<dbReference type="EMBL" id="JASCZI010000333">
    <property type="protein sequence ID" value="MED6111106.1"/>
    <property type="molecule type" value="Genomic_DNA"/>
</dbReference>
<evidence type="ECO:0000313" key="3">
    <source>
        <dbReference type="Proteomes" id="UP001341840"/>
    </source>
</evidence>
<dbReference type="InterPro" id="IPR021139">
    <property type="entry name" value="NYN"/>
</dbReference>
<gene>
    <name evidence="2" type="ORF">PIB30_049481</name>
</gene>
<proteinExistence type="predicted"/>
<comment type="caution">
    <text evidence="2">The sequence shown here is derived from an EMBL/GenBank/DDBJ whole genome shotgun (WGS) entry which is preliminary data.</text>
</comment>
<dbReference type="Proteomes" id="UP001341840">
    <property type="component" value="Unassembled WGS sequence"/>
</dbReference>
<evidence type="ECO:0000313" key="2">
    <source>
        <dbReference type="EMBL" id="MED6111106.1"/>
    </source>
</evidence>
<feature type="domain" description="NYN" evidence="1">
    <location>
        <begin position="35"/>
        <end position="73"/>
    </location>
</feature>
<dbReference type="Gene3D" id="3.40.50.1010">
    <property type="entry name" value="5'-nuclease"/>
    <property type="match status" value="1"/>
</dbReference>
<protein>
    <recommendedName>
        <fullName evidence="1">NYN domain-containing protein</fullName>
    </recommendedName>
</protein>
<dbReference type="PANTHER" id="PTHR35744:SF2">
    <property type="entry name" value="OS06G0166200 PROTEIN"/>
    <property type="match status" value="1"/>
</dbReference>